<gene>
    <name evidence="2" type="ORF">FB468_0056</name>
</gene>
<dbReference type="RefSeq" id="WP_141885580.1">
    <property type="nucleotide sequence ID" value="NZ_BAAAUY010000023.1"/>
</dbReference>
<protein>
    <submittedName>
        <fullName evidence="2">Uncharacterized protein</fullName>
    </submittedName>
</protein>
<name>A0A542Y1X6_9MICO</name>
<evidence type="ECO:0000313" key="3">
    <source>
        <dbReference type="Proteomes" id="UP000319094"/>
    </source>
</evidence>
<sequence>MDLKFTFGGASPDQHDHGGAPSGIPLPFAGAASTPVSTSNELDVCVRLVSSPEGSTAIAEVITGDGVTYTRSEVELARARTVGGPLPVDSSELIDAEDIEALTRAVRSAISRAVAGLEGPLASAITSIELDVPGAAAVVAALGAAPGPLNEPKTAGTVTEALQARFGISAGTRIRTK</sequence>
<evidence type="ECO:0000256" key="1">
    <source>
        <dbReference type="SAM" id="MobiDB-lite"/>
    </source>
</evidence>
<accession>A0A542Y1X6</accession>
<comment type="caution">
    <text evidence="2">The sequence shown here is derived from an EMBL/GenBank/DDBJ whole genome shotgun (WGS) entry which is preliminary data.</text>
</comment>
<dbReference type="AlphaFoldDB" id="A0A542Y1X6"/>
<reference evidence="2 3" key="1">
    <citation type="submission" date="2019-06" db="EMBL/GenBank/DDBJ databases">
        <title>Sequencing the genomes of 1000 actinobacteria strains.</title>
        <authorList>
            <person name="Klenk H.-P."/>
        </authorList>
    </citation>
    <scope>NUCLEOTIDE SEQUENCE [LARGE SCALE GENOMIC DNA]</scope>
    <source>
        <strain evidence="2 3">DSM 8803</strain>
    </source>
</reference>
<evidence type="ECO:0000313" key="2">
    <source>
        <dbReference type="EMBL" id="TQL42076.1"/>
    </source>
</evidence>
<proteinExistence type="predicted"/>
<organism evidence="2 3">
    <name type="scientific">Leucobacter komagatae</name>
    <dbReference type="NCBI Taxonomy" id="55969"/>
    <lineage>
        <taxon>Bacteria</taxon>
        <taxon>Bacillati</taxon>
        <taxon>Actinomycetota</taxon>
        <taxon>Actinomycetes</taxon>
        <taxon>Micrococcales</taxon>
        <taxon>Microbacteriaceae</taxon>
        <taxon>Leucobacter</taxon>
    </lineage>
</organism>
<dbReference type="EMBL" id="VFON01000001">
    <property type="protein sequence ID" value="TQL42076.1"/>
    <property type="molecule type" value="Genomic_DNA"/>
</dbReference>
<dbReference type="OrthoDB" id="4990391at2"/>
<dbReference type="Proteomes" id="UP000319094">
    <property type="component" value="Unassembled WGS sequence"/>
</dbReference>
<keyword evidence="3" id="KW-1185">Reference proteome</keyword>
<feature type="region of interest" description="Disordered" evidence="1">
    <location>
        <begin position="1"/>
        <end position="26"/>
    </location>
</feature>